<dbReference type="OrthoDB" id="5987191at2759"/>
<keyword evidence="9" id="KW-1185">Reference proteome</keyword>
<evidence type="ECO:0000259" key="7">
    <source>
        <dbReference type="PROSITE" id="PS51362"/>
    </source>
</evidence>
<comment type="subcellular location">
    <subcellularLocation>
        <location evidence="1">Secreted</location>
    </subcellularLocation>
</comment>
<dbReference type="InterPro" id="IPR001839">
    <property type="entry name" value="TGF-b_C"/>
</dbReference>
<evidence type="ECO:0000256" key="5">
    <source>
        <dbReference type="ARBA" id="ARBA00023157"/>
    </source>
</evidence>
<dbReference type="PROSITE" id="PS51362">
    <property type="entry name" value="TGF_BETA_2"/>
    <property type="match status" value="1"/>
</dbReference>
<reference evidence="8 9" key="1">
    <citation type="journal article" date="2018" name="Sci. Rep.">
        <title>Genomic signatures of local adaptation to the degree of environmental predictability in rotifers.</title>
        <authorList>
            <person name="Franch-Gras L."/>
            <person name="Hahn C."/>
            <person name="Garcia-Roger E.M."/>
            <person name="Carmona M.J."/>
            <person name="Serra M."/>
            <person name="Gomez A."/>
        </authorList>
    </citation>
    <scope>NUCLEOTIDE SEQUENCE [LARGE SCALE GENOMIC DNA]</scope>
    <source>
        <strain evidence="8">HYR1</strain>
    </source>
</reference>
<dbReference type="EMBL" id="REGN01004068">
    <property type="protein sequence ID" value="RNA19336.1"/>
    <property type="molecule type" value="Genomic_DNA"/>
</dbReference>
<comment type="caution">
    <text evidence="8">The sequence shown here is derived from an EMBL/GenBank/DDBJ whole genome shotgun (WGS) entry which is preliminary data.</text>
</comment>
<dbReference type="Proteomes" id="UP000276133">
    <property type="component" value="Unassembled WGS sequence"/>
</dbReference>
<proteinExistence type="inferred from homology"/>
<keyword evidence="5" id="KW-1015">Disulfide bond</keyword>
<evidence type="ECO:0000256" key="4">
    <source>
        <dbReference type="ARBA" id="ARBA00023030"/>
    </source>
</evidence>
<feature type="domain" description="TGF-beta family profile" evidence="7">
    <location>
        <begin position="395"/>
        <end position="518"/>
    </location>
</feature>
<evidence type="ECO:0000313" key="9">
    <source>
        <dbReference type="Proteomes" id="UP000276133"/>
    </source>
</evidence>
<evidence type="ECO:0000256" key="3">
    <source>
        <dbReference type="ARBA" id="ARBA00022525"/>
    </source>
</evidence>
<accession>A0A3M7R725</accession>
<keyword evidence="4 6" id="KW-0339">Growth factor</keyword>
<organism evidence="8 9">
    <name type="scientific">Brachionus plicatilis</name>
    <name type="common">Marine rotifer</name>
    <name type="synonym">Brachionus muelleri</name>
    <dbReference type="NCBI Taxonomy" id="10195"/>
    <lineage>
        <taxon>Eukaryota</taxon>
        <taxon>Metazoa</taxon>
        <taxon>Spiralia</taxon>
        <taxon>Gnathifera</taxon>
        <taxon>Rotifera</taxon>
        <taxon>Eurotatoria</taxon>
        <taxon>Monogononta</taxon>
        <taxon>Pseudotrocha</taxon>
        <taxon>Ploima</taxon>
        <taxon>Brachionidae</taxon>
        <taxon>Brachionus</taxon>
    </lineage>
</organism>
<dbReference type="InterPro" id="IPR015615">
    <property type="entry name" value="TGF-beta-rel"/>
</dbReference>
<dbReference type="Pfam" id="PF00019">
    <property type="entry name" value="TGF_beta"/>
    <property type="match status" value="1"/>
</dbReference>
<dbReference type="SUPFAM" id="SSF57501">
    <property type="entry name" value="Cystine-knot cytokines"/>
    <property type="match status" value="1"/>
</dbReference>
<dbReference type="PROSITE" id="PS00250">
    <property type="entry name" value="TGF_BETA_1"/>
    <property type="match status" value="1"/>
</dbReference>
<dbReference type="GO" id="GO:0005615">
    <property type="term" value="C:extracellular space"/>
    <property type="evidence" value="ECO:0007669"/>
    <property type="project" value="TreeGrafter"/>
</dbReference>
<protein>
    <submittedName>
        <fullName evidence="8">Bone morphogenetic 3</fullName>
    </submittedName>
</protein>
<dbReference type="PANTHER" id="PTHR11848">
    <property type="entry name" value="TGF-BETA FAMILY"/>
    <property type="match status" value="1"/>
</dbReference>
<dbReference type="STRING" id="10195.A0A3M7R725"/>
<evidence type="ECO:0000313" key="8">
    <source>
        <dbReference type="EMBL" id="RNA19336.1"/>
    </source>
</evidence>
<evidence type="ECO:0000256" key="6">
    <source>
        <dbReference type="RuleBase" id="RU000354"/>
    </source>
</evidence>
<comment type="similarity">
    <text evidence="2 6">Belongs to the TGF-beta family.</text>
</comment>
<keyword evidence="3" id="KW-0964">Secreted</keyword>
<sequence length="518" mass="60371">MILLSLFFIYFVSASHNQSSIKNVESTKNPPPHGFDSARILAHLSKIGHPAAKSDTFDLSSYDFERLTEQPIVEKPRKYPLFRSAQIDQKTRGLEQLRAMYQVLKNGETIHKNPETNTIRFIPSIRIVNNNRASFIFNLSMLGDSEKVLSAELYLNRRLLRHRPLVNLHYHLSNSSNLDEVVAQILNSTVSSVIDLSGFRHRRRRSNWHAFDLADSVSSFLATRFNRFKLGQINNNFINKNFYYTLDNEVSKQSELEDLMLMIDSDRFRNVHPRLAPYLIVYSHEHDEEMRNFFQNRLPTDLLDDRAIPQNNVHHESAQVYHSKDSSIKLIETKSFDGYGKNKSNLFNYLPDYKQNLNLHNIELIFKDHYRRRRDLESPEVYNEANETNLLLPWDDERWNHDLNETKKEIVKCQTKPLIIDFQDLSFSSWIIEPKRFQGNYCDGSCKYPYNKEVSFSNYAALQSILNSINLSVNNGAPELCCTPSSTSKIPIFYKDLNSVDYVVKYLPDMVVTECACR</sequence>
<dbReference type="GO" id="GO:0005125">
    <property type="term" value="F:cytokine activity"/>
    <property type="evidence" value="ECO:0007669"/>
    <property type="project" value="TreeGrafter"/>
</dbReference>
<name>A0A3M7R725_BRAPC</name>
<dbReference type="GO" id="GO:0008083">
    <property type="term" value="F:growth factor activity"/>
    <property type="evidence" value="ECO:0007669"/>
    <property type="project" value="UniProtKB-KW"/>
</dbReference>
<dbReference type="AlphaFoldDB" id="A0A3M7R725"/>
<gene>
    <name evidence="8" type="ORF">BpHYR1_054568</name>
</gene>
<dbReference type="InterPro" id="IPR017948">
    <property type="entry name" value="TGFb_CS"/>
</dbReference>
<dbReference type="InterPro" id="IPR029034">
    <property type="entry name" value="Cystine-knot_cytokine"/>
</dbReference>
<evidence type="ECO:0000256" key="2">
    <source>
        <dbReference type="ARBA" id="ARBA00006656"/>
    </source>
</evidence>
<dbReference type="Gene3D" id="2.10.90.10">
    <property type="entry name" value="Cystine-knot cytokines"/>
    <property type="match status" value="1"/>
</dbReference>
<evidence type="ECO:0000256" key="1">
    <source>
        <dbReference type="ARBA" id="ARBA00004613"/>
    </source>
</evidence>
<dbReference type="SMART" id="SM00204">
    <property type="entry name" value="TGFB"/>
    <property type="match status" value="1"/>
</dbReference>